<dbReference type="Pfam" id="PF13361">
    <property type="entry name" value="UvrD_C"/>
    <property type="match status" value="1"/>
</dbReference>
<dbReference type="GO" id="GO:0005524">
    <property type="term" value="F:ATP binding"/>
    <property type="evidence" value="ECO:0007669"/>
    <property type="project" value="UniProtKB-UniRule"/>
</dbReference>
<keyword evidence="3 10" id="KW-0378">Hydrolase</keyword>
<dbReference type="Gene3D" id="3.40.50.300">
    <property type="entry name" value="P-loop containing nucleotide triphosphate hydrolases"/>
    <property type="match status" value="4"/>
</dbReference>
<dbReference type="GO" id="GO:0033202">
    <property type="term" value="C:DNA helicase complex"/>
    <property type="evidence" value="ECO:0007669"/>
    <property type="project" value="TreeGrafter"/>
</dbReference>
<reference evidence="13 14" key="1">
    <citation type="submission" date="2020-01" db="EMBL/GenBank/DDBJ databases">
        <title>Whole-genome sequence of Heliobacterium undosum DSM 13378.</title>
        <authorList>
            <person name="Kyndt J.A."/>
            <person name="Meyer T.E."/>
        </authorList>
    </citation>
    <scope>NUCLEOTIDE SEQUENCE [LARGE SCALE GENOMIC DNA]</scope>
    <source>
        <strain evidence="13 14">DSM 13378</strain>
    </source>
</reference>
<evidence type="ECO:0000256" key="5">
    <source>
        <dbReference type="ARBA" id="ARBA00022840"/>
    </source>
</evidence>
<dbReference type="Gene3D" id="1.10.10.160">
    <property type="match status" value="1"/>
</dbReference>
<evidence type="ECO:0000313" key="14">
    <source>
        <dbReference type="Proteomes" id="UP000463470"/>
    </source>
</evidence>
<feature type="coiled-coil region" evidence="11">
    <location>
        <begin position="657"/>
        <end position="684"/>
    </location>
</feature>
<feature type="binding site" evidence="10">
    <location>
        <begin position="30"/>
        <end position="37"/>
    </location>
    <ligand>
        <name>ATP</name>
        <dbReference type="ChEBI" id="CHEBI:30616"/>
    </ligand>
</feature>
<dbReference type="GO" id="GO:0005829">
    <property type="term" value="C:cytosol"/>
    <property type="evidence" value="ECO:0007669"/>
    <property type="project" value="TreeGrafter"/>
</dbReference>
<keyword evidence="6" id="KW-0413">Isomerase</keyword>
<evidence type="ECO:0000256" key="9">
    <source>
        <dbReference type="ARBA" id="ARBA00048988"/>
    </source>
</evidence>
<comment type="catalytic activity">
    <reaction evidence="7">
        <text>Couples ATP hydrolysis with the unwinding of duplex DNA by translocating in the 3'-5' direction.</text>
        <dbReference type="EC" id="5.6.2.4"/>
    </reaction>
</comment>
<evidence type="ECO:0000256" key="7">
    <source>
        <dbReference type="ARBA" id="ARBA00034617"/>
    </source>
</evidence>
<organism evidence="13 14">
    <name type="scientific">Heliomicrobium undosum</name>
    <dbReference type="NCBI Taxonomy" id="121734"/>
    <lineage>
        <taxon>Bacteria</taxon>
        <taxon>Bacillati</taxon>
        <taxon>Bacillota</taxon>
        <taxon>Clostridia</taxon>
        <taxon>Eubacteriales</taxon>
        <taxon>Heliobacteriaceae</taxon>
        <taxon>Heliomicrobium</taxon>
    </lineage>
</organism>
<dbReference type="InterPro" id="IPR000212">
    <property type="entry name" value="DNA_helicase_UvrD/REP"/>
</dbReference>
<dbReference type="InterPro" id="IPR027417">
    <property type="entry name" value="P-loop_NTPase"/>
</dbReference>
<dbReference type="GO" id="GO:0000725">
    <property type="term" value="P:recombinational repair"/>
    <property type="evidence" value="ECO:0007669"/>
    <property type="project" value="TreeGrafter"/>
</dbReference>
<feature type="domain" description="UvrD-like helicase ATP-binding" evidence="12">
    <location>
        <begin position="9"/>
        <end position="359"/>
    </location>
</feature>
<gene>
    <name evidence="13" type="ORF">GTO91_16850</name>
</gene>
<dbReference type="InterPro" id="IPR014017">
    <property type="entry name" value="DNA_helicase_UvrD-like_C"/>
</dbReference>
<sequence length="690" mass="77955">MQNWNDVLDSLNPAQRKAVESPEGHLLIHAGAGTGKTRTLAARTLFLQFEMGIPSGAILALSFSRAARQQLLDRLSSLGWEAGGGSPVQVLTFHGLAWRVVRMATDYGETWLRPNFEIVSSGRGGISPLFDQYSDEFVKAALGTAFRLNGIRWRGYAGRDILERFEQFDHADFRLVEDWRSFPELSVPIWAKGIDMLRQGHPEFVQALVSPEELKTERLITILGNHSVRIQVSTRELRVVWQRYNQILKRRNMIDYPGLVAEAVRILRKPDSLTAHRLREGLRFVMVDEYQDTSRAQEAMLFQLAGSDVNLNVVGDARQAIYTFNGSDVSNILEFPLRAALTGKRVLDPVHLEWNYRSAESILCVANRIAKKLEVPKEHRGSIKGELQQAPVQTSGETVLWRQSGLDVRRVYAPRIDLAADFVATEIERLIKEERVHPGHISVLVRKDSEYSPQASFVIKELERRGIPLHERDKTPESKRVLATKAMTLCQQHFNSTLEELIDGIICGGFAEELEDEAERNALAELLRESLQSGAVQAWEALETLQDVLEEDGFEKTADTGGVSVRTVHSAKGLEFRIVFLMYLGSRTFPHGIRHDPAEERRLFYVGITRAIERLYLLGTPGPHHADFFGESTGERVHHVDWTVPGGREVFSGSELSAEYKKKVSQVKQRQSEEEERKRKLLAQLLGSLD</sequence>
<dbReference type="GO" id="GO:0043138">
    <property type="term" value="F:3'-5' DNA helicase activity"/>
    <property type="evidence" value="ECO:0007669"/>
    <property type="project" value="UniProtKB-EC"/>
</dbReference>
<dbReference type="PROSITE" id="PS51198">
    <property type="entry name" value="UVRD_HELICASE_ATP_BIND"/>
    <property type="match status" value="1"/>
</dbReference>
<dbReference type="GO" id="GO:0016787">
    <property type="term" value="F:hydrolase activity"/>
    <property type="evidence" value="ECO:0007669"/>
    <property type="project" value="UniProtKB-UniRule"/>
</dbReference>
<comment type="catalytic activity">
    <reaction evidence="9">
        <text>ATP + H2O = ADP + phosphate + H(+)</text>
        <dbReference type="Rhea" id="RHEA:13065"/>
        <dbReference type="ChEBI" id="CHEBI:15377"/>
        <dbReference type="ChEBI" id="CHEBI:15378"/>
        <dbReference type="ChEBI" id="CHEBI:30616"/>
        <dbReference type="ChEBI" id="CHEBI:43474"/>
        <dbReference type="ChEBI" id="CHEBI:456216"/>
        <dbReference type="EC" id="5.6.2.4"/>
    </reaction>
</comment>
<dbReference type="RefSeq" id="WP_161259886.1">
    <property type="nucleotide sequence ID" value="NZ_WXEY01000035.1"/>
</dbReference>
<accession>A0A845LEL9</accession>
<dbReference type="EC" id="5.6.2.4" evidence="8"/>
<dbReference type="AlphaFoldDB" id="A0A845LEL9"/>
<evidence type="ECO:0000256" key="8">
    <source>
        <dbReference type="ARBA" id="ARBA00034808"/>
    </source>
</evidence>
<evidence type="ECO:0000256" key="10">
    <source>
        <dbReference type="PROSITE-ProRule" id="PRU00560"/>
    </source>
</evidence>
<dbReference type="InterPro" id="IPR013986">
    <property type="entry name" value="DExx_box_DNA_helicase_dom_sf"/>
</dbReference>
<dbReference type="Gene3D" id="1.10.486.10">
    <property type="entry name" value="PCRA, domain 4"/>
    <property type="match status" value="1"/>
</dbReference>
<keyword evidence="11" id="KW-0175">Coiled coil</keyword>
<keyword evidence="5 10" id="KW-0067">ATP-binding</keyword>
<comment type="caution">
    <text evidence="13">The sequence shown here is derived from an EMBL/GenBank/DDBJ whole genome shotgun (WGS) entry which is preliminary data.</text>
</comment>
<dbReference type="SUPFAM" id="SSF52540">
    <property type="entry name" value="P-loop containing nucleoside triphosphate hydrolases"/>
    <property type="match status" value="1"/>
</dbReference>
<dbReference type="PANTHER" id="PTHR11070">
    <property type="entry name" value="UVRD / RECB / PCRA DNA HELICASE FAMILY MEMBER"/>
    <property type="match status" value="1"/>
</dbReference>
<dbReference type="CDD" id="cd17932">
    <property type="entry name" value="DEXQc_UvrD"/>
    <property type="match status" value="1"/>
</dbReference>
<name>A0A845LEL9_9FIRM</name>
<dbReference type="InterPro" id="IPR014016">
    <property type="entry name" value="UvrD-like_ATP-bd"/>
</dbReference>
<keyword evidence="14" id="KW-1185">Reference proteome</keyword>
<evidence type="ECO:0000256" key="6">
    <source>
        <dbReference type="ARBA" id="ARBA00023235"/>
    </source>
</evidence>
<dbReference type="Proteomes" id="UP000463470">
    <property type="component" value="Unassembled WGS sequence"/>
</dbReference>
<dbReference type="Pfam" id="PF00580">
    <property type="entry name" value="UvrD-helicase"/>
    <property type="match status" value="1"/>
</dbReference>
<dbReference type="PANTHER" id="PTHR11070:SF55">
    <property type="entry name" value="DNA 3'-5' HELICASE"/>
    <property type="match status" value="1"/>
</dbReference>
<dbReference type="OrthoDB" id="9810135at2"/>
<proteinExistence type="inferred from homology"/>
<evidence type="ECO:0000313" key="13">
    <source>
        <dbReference type="EMBL" id="MZP31371.1"/>
    </source>
</evidence>
<evidence type="ECO:0000256" key="11">
    <source>
        <dbReference type="SAM" id="Coils"/>
    </source>
</evidence>
<evidence type="ECO:0000256" key="3">
    <source>
        <dbReference type="ARBA" id="ARBA00022801"/>
    </source>
</evidence>
<protein>
    <recommendedName>
        <fullName evidence="8">DNA 3'-5' helicase</fullName>
        <ecNumber evidence="8">5.6.2.4</ecNumber>
    </recommendedName>
</protein>
<evidence type="ECO:0000256" key="1">
    <source>
        <dbReference type="ARBA" id="ARBA00009922"/>
    </source>
</evidence>
<evidence type="ECO:0000259" key="12">
    <source>
        <dbReference type="PROSITE" id="PS51198"/>
    </source>
</evidence>
<dbReference type="EMBL" id="WXEY01000035">
    <property type="protein sequence ID" value="MZP31371.1"/>
    <property type="molecule type" value="Genomic_DNA"/>
</dbReference>
<keyword evidence="4 10" id="KW-0347">Helicase</keyword>
<comment type="similarity">
    <text evidence="1">Belongs to the helicase family. UvrD subfamily.</text>
</comment>
<dbReference type="GO" id="GO:0003677">
    <property type="term" value="F:DNA binding"/>
    <property type="evidence" value="ECO:0007669"/>
    <property type="project" value="InterPro"/>
</dbReference>
<keyword evidence="2 10" id="KW-0547">Nucleotide-binding</keyword>
<evidence type="ECO:0000256" key="2">
    <source>
        <dbReference type="ARBA" id="ARBA00022741"/>
    </source>
</evidence>
<evidence type="ECO:0000256" key="4">
    <source>
        <dbReference type="ARBA" id="ARBA00022806"/>
    </source>
</evidence>